<name>A0A833VQ57_9POAL</name>
<dbReference type="InterPro" id="IPR027417">
    <property type="entry name" value="P-loop_NTPase"/>
</dbReference>
<dbReference type="InterPro" id="IPR051943">
    <property type="entry name" value="TRAFAC_Dynamin-like_GTPase"/>
</dbReference>
<gene>
    <name evidence="3" type="ORF">FCM35_KLT19471</name>
</gene>
<dbReference type="FunFam" id="3.40.50.300:FF:001052">
    <property type="entry name" value="Probable transmembrane GTPase FZO-like, chloroplastic"/>
    <property type="match status" value="1"/>
</dbReference>
<comment type="caution">
    <text evidence="3">The sequence shown here is derived from an EMBL/GenBank/DDBJ whole genome shotgun (WGS) entry which is preliminary data.</text>
</comment>
<accession>A0A833VQ57</accession>
<keyword evidence="3" id="KW-0812">Transmembrane</keyword>
<dbReference type="AlphaFoldDB" id="A0A833VQ57"/>
<evidence type="ECO:0000256" key="1">
    <source>
        <dbReference type="SAM" id="Coils"/>
    </source>
</evidence>
<feature type="coiled-coil region" evidence="1">
    <location>
        <begin position="492"/>
        <end position="567"/>
    </location>
</feature>
<dbReference type="Pfam" id="PF01926">
    <property type="entry name" value="MMR_HSR1"/>
    <property type="match status" value="1"/>
</dbReference>
<keyword evidence="4" id="KW-1185">Reference proteome</keyword>
<dbReference type="GO" id="GO:0010027">
    <property type="term" value="P:thylakoid membrane organization"/>
    <property type="evidence" value="ECO:0007669"/>
    <property type="project" value="TreeGrafter"/>
</dbReference>
<evidence type="ECO:0000313" key="4">
    <source>
        <dbReference type="Proteomes" id="UP000623129"/>
    </source>
</evidence>
<dbReference type="InterPro" id="IPR005225">
    <property type="entry name" value="Small_GTP-bd"/>
</dbReference>
<feature type="domain" description="G" evidence="2">
    <location>
        <begin position="21"/>
        <end position="153"/>
    </location>
</feature>
<dbReference type="OrthoDB" id="422720at2759"/>
<protein>
    <submittedName>
        <fullName evidence="3">Transmembrane GTPase FZO-like</fullName>
    </submittedName>
</protein>
<dbReference type="GO" id="GO:0031969">
    <property type="term" value="C:chloroplast membrane"/>
    <property type="evidence" value="ECO:0007669"/>
    <property type="project" value="TreeGrafter"/>
</dbReference>
<sequence>MEEVSLLVDATSRLSEPFLLVIVGEFNSGKSTVINALLGRKYLKDGVVPTTNEITLLCYSDNDSIEQERCERHPDGQFICYISAPMLKEMNLVDTPGTNVILQRQQRLTEEFVPRADLILFILSADRPLTESEVAFLQYVQQWKKKVVFVLNKMDIYRSNSELEEAISFVKENTKRLLNAEEVTLFPVSARSALEAKLSLPFPDRTNNEHVLINHPQWGSSKFQDFQNYLLSFMDASTANGKERIRLKMETPVGIADRVLSSCERFVKIELENAVGDLKSIDDLVGSVKEYGLKLEAESNGWKKQILSLIEKAKTRAVNLMESILQLSNLDLIFVYMFKGEKSSSAPATSSVQNEILGPALSDVQSLLGEYSRWLHSSNTEEAHRYLDNFHKKWDSLIEQREMVWSDPQALVRSDEELSVKVLENFNAGSASRVFEKEIREVALGTFGGLGAAGLSASLLTSVLSTTLEDLLALAFCSAGGFLVISNFPGRRKEANEKIEKVADALTQEVEQAMKKDLIQSTEKLAQFVKSISKPYRDAAQQKIKRLELIQAELANTERKIKNLKVDIKFPW</sequence>
<proteinExistence type="predicted"/>
<keyword evidence="3" id="KW-0472">Membrane</keyword>
<evidence type="ECO:0000313" key="3">
    <source>
        <dbReference type="EMBL" id="KAF3336885.1"/>
    </source>
</evidence>
<dbReference type="Gene3D" id="3.40.50.300">
    <property type="entry name" value="P-loop containing nucleotide triphosphate hydrolases"/>
    <property type="match status" value="1"/>
</dbReference>
<reference evidence="3" key="1">
    <citation type="submission" date="2020-01" db="EMBL/GenBank/DDBJ databases">
        <title>Genome sequence of Kobresia littledalei, the first chromosome-level genome in the family Cyperaceae.</title>
        <authorList>
            <person name="Qu G."/>
        </authorList>
    </citation>
    <scope>NUCLEOTIDE SEQUENCE</scope>
    <source>
        <strain evidence="3">C.B.Clarke</strain>
        <tissue evidence="3">Leaf</tissue>
    </source>
</reference>
<dbReference type="PANTHER" id="PTHR43681:SF1">
    <property type="entry name" value="SARCALUMENIN"/>
    <property type="match status" value="1"/>
</dbReference>
<dbReference type="GO" id="GO:0005525">
    <property type="term" value="F:GTP binding"/>
    <property type="evidence" value="ECO:0007669"/>
    <property type="project" value="InterPro"/>
</dbReference>
<dbReference type="SUPFAM" id="SSF52540">
    <property type="entry name" value="P-loop containing nucleoside triphosphate hydrolases"/>
    <property type="match status" value="1"/>
</dbReference>
<dbReference type="CDD" id="cd09912">
    <property type="entry name" value="DLP_2"/>
    <property type="match status" value="1"/>
</dbReference>
<dbReference type="Proteomes" id="UP000623129">
    <property type="component" value="Unassembled WGS sequence"/>
</dbReference>
<dbReference type="PANTHER" id="PTHR43681">
    <property type="entry name" value="TRANSMEMBRANE GTPASE FZO"/>
    <property type="match status" value="1"/>
</dbReference>
<dbReference type="EMBL" id="SWLB01000007">
    <property type="protein sequence ID" value="KAF3336885.1"/>
    <property type="molecule type" value="Genomic_DNA"/>
</dbReference>
<dbReference type="NCBIfam" id="TIGR00231">
    <property type="entry name" value="small_GTP"/>
    <property type="match status" value="1"/>
</dbReference>
<keyword evidence="1" id="KW-0175">Coiled coil</keyword>
<organism evidence="3 4">
    <name type="scientific">Carex littledalei</name>
    <dbReference type="NCBI Taxonomy" id="544730"/>
    <lineage>
        <taxon>Eukaryota</taxon>
        <taxon>Viridiplantae</taxon>
        <taxon>Streptophyta</taxon>
        <taxon>Embryophyta</taxon>
        <taxon>Tracheophyta</taxon>
        <taxon>Spermatophyta</taxon>
        <taxon>Magnoliopsida</taxon>
        <taxon>Liliopsida</taxon>
        <taxon>Poales</taxon>
        <taxon>Cyperaceae</taxon>
        <taxon>Cyperoideae</taxon>
        <taxon>Cariceae</taxon>
        <taxon>Carex</taxon>
        <taxon>Carex subgen. Euthyceras</taxon>
    </lineage>
</organism>
<dbReference type="InterPro" id="IPR006073">
    <property type="entry name" value="GTP-bd"/>
</dbReference>
<evidence type="ECO:0000259" key="2">
    <source>
        <dbReference type="Pfam" id="PF01926"/>
    </source>
</evidence>